<protein>
    <submittedName>
        <fullName evidence="1">DUF5343 domain-containing protein</fullName>
    </submittedName>
</protein>
<dbReference type="InterPro" id="IPR035235">
    <property type="entry name" value="DUF5343"/>
</dbReference>
<comment type="caution">
    <text evidence="1">The sequence shown here is derived from an EMBL/GenBank/DDBJ whole genome shotgun (WGS) entry which is preliminary data.</text>
</comment>
<dbReference type="EMBL" id="JANIBC010000004">
    <property type="protein sequence ID" value="MCQ8185270.1"/>
    <property type="molecule type" value="Genomic_DNA"/>
</dbReference>
<dbReference type="RefSeq" id="WP_256619140.1">
    <property type="nucleotide sequence ID" value="NZ_JANIBC010000004.1"/>
</dbReference>
<gene>
    <name evidence="1" type="ORF">NOG11_07675</name>
</gene>
<dbReference type="Pfam" id="PF17278">
    <property type="entry name" value="DUF5343"/>
    <property type="match status" value="1"/>
</dbReference>
<organism evidence="1 2">
    <name type="scientific">Parvularcula maris</name>
    <dbReference type="NCBI Taxonomy" id="2965077"/>
    <lineage>
        <taxon>Bacteria</taxon>
        <taxon>Pseudomonadati</taxon>
        <taxon>Pseudomonadota</taxon>
        <taxon>Alphaproteobacteria</taxon>
        <taxon>Parvularculales</taxon>
        <taxon>Parvularculaceae</taxon>
        <taxon>Parvularcula</taxon>
    </lineage>
</organism>
<dbReference type="AlphaFoldDB" id="A0A9X2L8W5"/>
<dbReference type="Proteomes" id="UP001142610">
    <property type="component" value="Unassembled WGS sequence"/>
</dbReference>
<sequence>MTQKLPYLSSPGSVRKGFEAIISAPTPPKVSQDFVKTKLGIKGGPGDQLTAFFKKIGFAAADGTPTDLYRKFRNKTTRGWAAAEAIRIGYDELYQYNEFMHELDPEELKGLILEVTGQAEDARSVPLTLSTIANLKDYAAFDSENPASAEMEETGSEVNNDIGTIIPQTRVGSSNRINLSYTINLNLPATSDISVFNAIFKSLKENLLKD</sequence>
<accession>A0A9X2L8W5</accession>
<evidence type="ECO:0000313" key="2">
    <source>
        <dbReference type="Proteomes" id="UP001142610"/>
    </source>
</evidence>
<evidence type="ECO:0000313" key="1">
    <source>
        <dbReference type="EMBL" id="MCQ8185270.1"/>
    </source>
</evidence>
<reference evidence="1" key="1">
    <citation type="submission" date="2022-07" db="EMBL/GenBank/DDBJ databases">
        <title>Parvularcula maris sp. nov., an algicidal bacterium isolated from seawater.</title>
        <authorList>
            <person name="Li F."/>
        </authorList>
    </citation>
    <scope>NUCLEOTIDE SEQUENCE</scope>
    <source>
        <strain evidence="1">BGMRC 0090</strain>
    </source>
</reference>
<keyword evidence="2" id="KW-1185">Reference proteome</keyword>
<proteinExistence type="predicted"/>
<name>A0A9X2L8W5_9PROT</name>